<dbReference type="GeneID" id="83457726"/>
<dbReference type="RefSeq" id="WP_244350726.1">
    <property type="nucleotide sequence ID" value="NZ_AP025635.1"/>
</dbReference>
<gene>
    <name evidence="1" type="ORF">ENLAB_17290</name>
</gene>
<dbReference type="EMBL" id="AP025635">
    <property type="protein sequence ID" value="BDG68165.1"/>
    <property type="molecule type" value="Genomic_DNA"/>
</dbReference>
<dbReference type="Proteomes" id="UP000831692">
    <property type="component" value="Chromosome"/>
</dbReference>
<name>A0ABN6NQC3_9ENTE</name>
<reference evidence="1 2" key="1">
    <citation type="submission" date="2022-03" db="EMBL/GenBank/DDBJ databases">
        <title>Complete genome sequence of Enterococcus innesii DB-1.</title>
        <authorList>
            <person name="Fukuda D."/>
            <person name="Nolasco-Hipolito C."/>
        </authorList>
    </citation>
    <scope>NUCLEOTIDE SEQUENCE [LARGE SCALE GENOMIC DNA]</scope>
    <source>
        <strain evidence="1 2">DB-1</strain>
    </source>
</reference>
<evidence type="ECO:0008006" key="3">
    <source>
        <dbReference type="Google" id="ProtNLM"/>
    </source>
</evidence>
<dbReference type="InterPro" id="IPR025935">
    <property type="entry name" value="AbiH"/>
</dbReference>
<accession>A0ABN6NQC3</accession>
<dbReference type="Pfam" id="PF14253">
    <property type="entry name" value="AbiH"/>
    <property type="match status" value="1"/>
</dbReference>
<organism evidence="1 2">
    <name type="scientific">Enterococcus innesii</name>
    <dbReference type="NCBI Taxonomy" id="2839759"/>
    <lineage>
        <taxon>Bacteria</taxon>
        <taxon>Bacillati</taxon>
        <taxon>Bacillota</taxon>
        <taxon>Bacilli</taxon>
        <taxon>Lactobacillales</taxon>
        <taxon>Enterococcaceae</taxon>
        <taxon>Enterococcus</taxon>
    </lineage>
</organism>
<proteinExistence type="predicted"/>
<protein>
    <recommendedName>
        <fullName evidence="3">Bacteriophage abortive infection AbiH</fullName>
    </recommendedName>
</protein>
<keyword evidence="2" id="KW-1185">Reference proteome</keyword>
<evidence type="ECO:0000313" key="2">
    <source>
        <dbReference type="Proteomes" id="UP000831692"/>
    </source>
</evidence>
<evidence type="ECO:0000313" key="1">
    <source>
        <dbReference type="EMBL" id="BDG68165.1"/>
    </source>
</evidence>
<sequence length="299" mass="35955">MVKLFIIGNGFDISHNLPTRYKDFFQYLLDFQGGINFVEAIEKFSYYNTPELWSNFEEHLGYLSADSVIDEANHRRIEFNAEFDYETLDDSHITHFLQEDYYSALNNLDDYVKKWAKSVEILGIERIEKYQNIFDPESIFVTFNYTKVLEEIYEIEDDRILHIHGDTDNEPIMGHGRDQIQYTSKSDNRSYDIFEEEFRKNMFYGFSDFYNSSQKDISLFKIYLRSFISQYDNDISEIFVIGHSLGRVDSPYFEFLREHFENISIKVSYYGKVDYERKENYLNEFRLDNFELDNNFLEI</sequence>